<protein>
    <recommendedName>
        <fullName evidence="4">HEAT repeat-containing protein 4</fullName>
    </recommendedName>
</protein>
<proteinExistence type="predicted"/>
<dbReference type="Ensembl" id="ENSPNAT00000037802.2">
    <property type="protein sequence ID" value="ENSPNAP00000015632.1"/>
    <property type="gene ID" value="ENSPNAG00000021718.2"/>
</dbReference>
<dbReference type="Gene3D" id="1.25.10.10">
    <property type="entry name" value="Leucine-rich Repeat Variant"/>
    <property type="match status" value="1"/>
</dbReference>
<dbReference type="GeneTree" id="ENSGT00390000013207"/>
<feature type="region of interest" description="Disordered" evidence="1">
    <location>
        <begin position="69"/>
        <end position="88"/>
    </location>
</feature>
<evidence type="ECO:0000313" key="3">
    <source>
        <dbReference type="Proteomes" id="UP001501920"/>
    </source>
</evidence>
<dbReference type="PANTHER" id="PTHR12697:SF20">
    <property type="entry name" value="HEAT REPEAT-CONTAINING PROTEIN 4"/>
    <property type="match status" value="1"/>
</dbReference>
<reference evidence="2 3" key="1">
    <citation type="submission" date="2020-10" db="EMBL/GenBank/DDBJ databases">
        <title>Pygocentrus nattereri (red-bellied piranha) genome, fPygNat1, primary haplotype.</title>
        <authorList>
            <person name="Myers G."/>
            <person name="Meyer A."/>
            <person name="Karagic N."/>
            <person name="Pippel M."/>
            <person name="Winkler S."/>
            <person name="Tracey A."/>
            <person name="Wood J."/>
            <person name="Formenti G."/>
            <person name="Howe K."/>
            <person name="Fedrigo O."/>
            <person name="Jarvis E.D."/>
        </authorList>
    </citation>
    <scope>NUCLEOTIDE SEQUENCE [LARGE SCALE GENOMIC DNA]</scope>
</reference>
<dbReference type="Pfam" id="PF13646">
    <property type="entry name" value="HEAT_2"/>
    <property type="match status" value="1"/>
</dbReference>
<organism evidence="2 3">
    <name type="scientific">Pygocentrus nattereri</name>
    <name type="common">Red-bellied piranha</name>
    <dbReference type="NCBI Taxonomy" id="42514"/>
    <lineage>
        <taxon>Eukaryota</taxon>
        <taxon>Metazoa</taxon>
        <taxon>Chordata</taxon>
        <taxon>Craniata</taxon>
        <taxon>Vertebrata</taxon>
        <taxon>Euteleostomi</taxon>
        <taxon>Actinopterygii</taxon>
        <taxon>Neopterygii</taxon>
        <taxon>Teleostei</taxon>
        <taxon>Ostariophysi</taxon>
        <taxon>Characiformes</taxon>
        <taxon>Characoidei</taxon>
        <taxon>Pygocentrus</taxon>
    </lineage>
</organism>
<dbReference type="PANTHER" id="PTHR12697">
    <property type="entry name" value="PBS LYASE HEAT-LIKE PROTEIN"/>
    <property type="match status" value="1"/>
</dbReference>
<evidence type="ECO:0000256" key="1">
    <source>
        <dbReference type="SAM" id="MobiDB-lite"/>
    </source>
</evidence>
<dbReference type="SUPFAM" id="SSF48371">
    <property type="entry name" value="ARM repeat"/>
    <property type="match status" value="1"/>
</dbReference>
<dbReference type="OMA" id="WHKEVRR"/>
<name>A0A3B4CU57_PYGNA</name>
<dbReference type="GO" id="GO:0016491">
    <property type="term" value="F:oxidoreductase activity"/>
    <property type="evidence" value="ECO:0007669"/>
    <property type="project" value="TreeGrafter"/>
</dbReference>
<dbReference type="AlphaFoldDB" id="A0A3B4CU57"/>
<dbReference type="InterPro" id="IPR011989">
    <property type="entry name" value="ARM-like"/>
</dbReference>
<accession>A0A3B4CU57</accession>
<evidence type="ECO:0000313" key="2">
    <source>
        <dbReference type="Ensembl" id="ENSPNAP00000015632.1"/>
    </source>
</evidence>
<reference evidence="2" key="2">
    <citation type="submission" date="2025-08" db="UniProtKB">
        <authorList>
            <consortium name="Ensembl"/>
        </authorList>
    </citation>
    <scope>IDENTIFICATION</scope>
</reference>
<dbReference type="InterPro" id="IPR016024">
    <property type="entry name" value="ARM-type_fold"/>
</dbReference>
<sequence length="919" mass="103118">MDLQQPSKGSMEYHHSRRGKQLYRQLLRNASEGLSFSQDVMWEMGADGISYSKADFSWLFRATGRLAPDTKPKSRKKAGTKVSPCHIGPKAQEKENELVGVPLPVLPPLQTTHYSHNSLTTKEPFTIPNQQGGMLVCFQRTELRGASNVYSCLKKVPPDVREEYSRNSKWNEFVLKKLTKTTAQWIVSQKIPKQSQHKEGLQSLLKGQYGSASATDLVTDEPMREADFCGFYDAPRSSSEPKCLQSSKAETPLPVYYRIQGYVFSPVCTDEQGGSNQTANTVTVKHTETPKPPRLQNSLNPHAGKYVYYTKNDFEQELYSGIAKQVHQRDRRNEDRIILDNNSEYQKNLQELFPCGPEKWTHVTEAKMGRVEKGLRRWMDLPTKADYGTELGLRPPVYTGQTTEVAKQQVHYKLIPELSSLRYAVEEWRNAWKIKITWQSVTVEGLKKSLTDLHCHVRLAAIATCALGAVHRPQEELAASETALYGRGWEVEPVPPELQPLLLSALSDPVKRVQIAAAVCQYAMGASNPHAQDILRNVLHQDTSGMGADSWVAAQCLALEGEATQAVVERLLSQHFLSEAPADQDQAATLLSNISSKTTLVRSRLSEELNCGNWRTRVLACNTLSQLKCQINKDLSNKLSHLMWNDWSSVVRQAAAQALGRLNLGSDLHDELIVKLDEGPASRRVEALVLIGQLKIMTIKLLPAFLRCLVDDFVVVRKQACFTAASLMLKDEIIMEQLIDLMHNDTSCDVKVVAINALGKIGCLTPALEELLLWALHHEEEPRVRIAACEALKTLGVKGPELQLILQERFVLEPNPQVHRHIEAMLKSYGYSLEGDKGMVYRITDQVQQLCSKNIITEKVLLLEELTQLQQHQRRLLGQEGQPEASVMSALLQERFTALKHLSTRSLSASKDGQDKQIS</sequence>
<dbReference type="Proteomes" id="UP001501920">
    <property type="component" value="Chromosome 10"/>
</dbReference>
<evidence type="ECO:0008006" key="4">
    <source>
        <dbReference type="Google" id="ProtNLM"/>
    </source>
</evidence>
<reference evidence="2" key="3">
    <citation type="submission" date="2025-09" db="UniProtKB">
        <authorList>
            <consortium name="Ensembl"/>
        </authorList>
    </citation>
    <scope>IDENTIFICATION</scope>
</reference>
<keyword evidence="3" id="KW-1185">Reference proteome</keyword>